<dbReference type="HOGENOM" id="CLU_1816470_0_0_1"/>
<name>W3XF99_PESFW</name>
<dbReference type="GeneID" id="19267791"/>
<sequence>MSFPGDASSQVSEEDRKARDGDTIVREAFERHGNYKYVRNIGEGAEGAAYLIQRKSPSETEPRRVVLKVSGGLEDLAYEEWRKTNAPWIRRPDYVVEVPVDTREWLQALANSTHTAKWVHIDPEPTKFDPDLTAKNVTVAYS</sequence>
<dbReference type="KEGG" id="pfy:PFICI_02778"/>
<accession>W3XF99</accession>
<dbReference type="OrthoDB" id="4767558at2759"/>
<evidence type="ECO:0008006" key="4">
    <source>
        <dbReference type="Google" id="ProtNLM"/>
    </source>
</evidence>
<gene>
    <name evidence="2" type="ORF">PFICI_02778</name>
</gene>
<dbReference type="RefSeq" id="XP_007829550.1">
    <property type="nucleotide sequence ID" value="XM_007831359.1"/>
</dbReference>
<evidence type="ECO:0000313" key="2">
    <source>
        <dbReference type="EMBL" id="ETS84753.1"/>
    </source>
</evidence>
<protein>
    <recommendedName>
        <fullName evidence="4">Protein kinase domain-containing protein</fullName>
    </recommendedName>
</protein>
<dbReference type="EMBL" id="KI912110">
    <property type="protein sequence ID" value="ETS84753.1"/>
    <property type="molecule type" value="Genomic_DNA"/>
</dbReference>
<feature type="region of interest" description="Disordered" evidence="1">
    <location>
        <begin position="1"/>
        <end position="22"/>
    </location>
</feature>
<dbReference type="InParanoid" id="W3XF99"/>
<reference evidence="3" key="1">
    <citation type="journal article" date="2015" name="BMC Genomics">
        <title>Genomic and transcriptomic analysis of the endophytic fungus Pestalotiopsis fici reveals its lifestyle and high potential for synthesis of natural products.</title>
        <authorList>
            <person name="Wang X."/>
            <person name="Zhang X."/>
            <person name="Liu L."/>
            <person name="Xiang M."/>
            <person name="Wang W."/>
            <person name="Sun X."/>
            <person name="Che Y."/>
            <person name="Guo L."/>
            <person name="Liu G."/>
            <person name="Guo L."/>
            <person name="Wang C."/>
            <person name="Yin W.B."/>
            <person name="Stadler M."/>
            <person name="Zhang X."/>
            <person name="Liu X."/>
        </authorList>
    </citation>
    <scope>NUCLEOTIDE SEQUENCE [LARGE SCALE GENOMIC DNA]</scope>
    <source>
        <strain evidence="3">W106-1 / CGMCC3.15140</strain>
    </source>
</reference>
<dbReference type="Proteomes" id="UP000030651">
    <property type="component" value="Unassembled WGS sequence"/>
</dbReference>
<dbReference type="AlphaFoldDB" id="W3XF99"/>
<evidence type="ECO:0000313" key="3">
    <source>
        <dbReference type="Proteomes" id="UP000030651"/>
    </source>
</evidence>
<feature type="compositionally biased region" description="Basic and acidic residues" evidence="1">
    <location>
        <begin position="13"/>
        <end position="22"/>
    </location>
</feature>
<organism evidence="2 3">
    <name type="scientific">Pestalotiopsis fici (strain W106-1 / CGMCC3.15140)</name>
    <dbReference type="NCBI Taxonomy" id="1229662"/>
    <lineage>
        <taxon>Eukaryota</taxon>
        <taxon>Fungi</taxon>
        <taxon>Dikarya</taxon>
        <taxon>Ascomycota</taxon>
        <taxon>Pezizomycotina</taxon>
        <taxon>Sordariomycetes</taxon>
        <taxon>Xylariomycetidae</taxon>
        <taxon>Amphisphaeriales</taxon>
        <taxon>Sporocadaceae</taxon>
        <taxon>Pestalotiopsis</taxon>
    </lineage>
</organism>
<proteinExistence type="predicted"/>
<evidence type="ECO:0000256" key="1">
    <source>
        <dbReference type="SAM" id="MobiDB-lite"/>
    </source>
</evidence>
<keyword evidence="3" id="KW-1185">Reference proteome</keyword>